<dbReference type="Proteomes" id="UP000011829">
    <property type="component" value="Segment"/>
</dbReference>
<keyword evidence="1" id="KW-0812">Transmembrane</keyword>
<feature type="transmembrane region" description="Helical" evidence="1">
    <location>
        <begin position="15"/>
        <end position="33"/>
    </location>
</feature>
<gene>
    <name evidence="2" type="ORF">CR9_077</name>
</gene>
<protein>
    <submittedName>
        <fullName evidence="2">Uncharacterized protein</fullName>
    </submittedName>
</protein>
<reference evidence="2 3" key="1">
    <citation type="submission" date="2012-02" db="EMBL/GenBank/DDBJ databases">
        <title>Complete Genome Sequence of Cronobacter sakazakii Bacteriophage CR9.</title>
        <authorList>
            <person name="Shin H."/>
            <person name="Lee J.-H."/>
            <person name="Kim Y."/>
            <person name="Ryu S."/>
        </authorList>
    </citation>
    <scope>NUCLEOTIDE SEQUENCE [LARGE SCALE GENOMIC DNA]</scope>
</reference>
<dbReference type="RefSeq" id="YP_009015039.1">
    <property type="nucleotide sequence ID" value="NC_023717.1"/>
</dbReference>
<feature type="transmembrane region" description="Helical" evidence="1">
    <location>
        <begin position="72"/>
        <end position="96"/>
    </location>
</feature>
<proteinExistence type="predicted"/>
<feature type="transmembrane region" description="Helical" evidence="1">
    <location>
        <begin position="45"/>
        <end position="66"/>
    </location>
</feature>
<keyword evidence="3" id="KW-1185">Reference proteome</keyword>
<dbReference type="EMBL" id="JQ691611">
    <property type="protein sequence ID" value="AFH20961.1"/>
    <property type="molecule type" value="Genomic_DNA"/>
</dbReference>
<keyword evidence="1" id="KW-0472">Membrane</keyword>
<accession>M1F293</accession>
<dbReference type="KEGG" id="vg:18562919"/>
<evidence type="ECO:0000313" key="2">
    <source>
        <dbReference type="EMBL" id="AFH20961.1"/>
    </source>
</evidence>
<sequence>MDWWISLLSPFTSPTLLFFLWFAASSVALFLILRHQYKVYRIVWVAEGLEAIIAGICGGLAVLAIYSVPLLLVGLLLVLLVYGILMVFQFLAVASVEGFKR</sequence>
<evidence type="ECO:0000256" key="1">
    <source>
        <dbReference type="SAM" id="Phobius"/>
    </source>
</evidence>
<evidence type="ECO:0000313" key="3">
    <source>
        <dbReference type="Proteomes" id="UP000011829"/>
    </source>
</evidence>
<keyword evidence="1" id="KW-1133">Transmembrane helix</keyword>
<name>M1F293_9CAUD</name>
<dbReference type="GeneID" id="18562919"/>
<organism evidence="2 3">
    <name type="scientific">Cronobacter phage CR9</name>
    <dbReference type="NCBI Taxonomy" id="1162290"/>
    <lineage>
        <taxon>Viruses</taxon>
        <taxon>Duplodnaviria</taxon>
        <taxon>Heunggongvirae</taxon>
        <taxon>Uroviricota</taxon>
        <taxon>Caudoviricetes</taxon>
        <taxon>Vequintavirinae</taxon>
        <taxon>Certrevirus</taxon>
        <taxon>Certrevirus CR9</taxon>
    </lineage>
</organism>